<dbReference type="Gene3D" id="3.90.1150.30">
    <property type="match status" value="1"/>
</dbReference>
<dbReference type="InterPro" id="IPR038056">
    <property type="entry name" value="YjbR-like_sf"/>
</dbReference>
<dbReference type="SUPFAM" id="SSF142906">
    <property type="entry name" value="YjbR-like"/>
    <property type="match status" value="1"/>
</dbReference>
<accession>A0A916ZSV1</accession>
<dbReference type="InterPro" id="IPR058532">
    <property type="entry name" value="YjbR/MT2646/Rv2570-like"/>
</dbReference>
<dbReference type="InterPro" id="IPR007351">
    <property type="entry name" value="YjbR"/>
</dbReference>
<dbReference type="Pfam" id="PF04237">
    <property type="entry name" value="YjbR"/>
    <property type="match status" value="1"/>
</dbReference>
<dbReference type="PANTHER" id="PTHR35145:SF1">
    <property type="entry name" value="CYTOPLASMIC PROTEIN"/>
    <property type="match status" value="1"/>
</dbReference>
<comment type="caution">
    <text evidence="1">The sequence shown here is derived from an EMBL/GenBank/DDBJ whole genome shotgun (WGS) entry which is preliminary data.</text>
</comment>
<organism evidence="1 2">
    <name type="scientific">Psychroflexus salis</name>
    <dbReference type="NCBI Taxonomy" id="1526574"/>
    <lineage>
        <taxon>Bacteria</taxon>
        <taxon>Pseudomonadati</taxon>
        <taxon>Bacteroidota</taxon>
        <taxon>Flavobacteriia</taxon>
        <taxon>Flavobacteriales</taxon>
        <taxon>Flavobacteriaceae</taxon>
        <taxon>Psychroflexus</taxon>
    </lineage>
</organism>
<sequence>MEIDEYRTYCLSKAQTTESFPFDEDVLVFKVAGKMYALASLKKWEAGEHRINLKCNPDEAIQLREKYPDEVFPGYHMDKKHWNTVVVNGPNLSLQQIQNFIDQSYDLVVSKLPKKKREEIQLK</sequence>
<proteinExistence type="predicted"/>
<dbReference type="Proteomes" id="UP000599688">
    <property type="component" value="Unassembled WGS sequence"/>
</dbReference>
<evidence type="ECO:0000313" key="2">
    <source>
        <dbReference type="Proteomes" id="UP000599688"/>
    </source>
</evidence>
<dbReference type="RefSeq" id="WP_188405827.1">
    <property type="nucleotide sequence ID" value="NZ_BMGL01000006.1"/>
</dbReference>
<gene>
    <name evidence="1" type="ORF">GCM10010831_11120</name>
</gene>
<evidence type="ECO:0000313" key="1">
    <source>
        <dbReference type="EMBL" id="GGE11455.1"/>
    </source>
</evidence>
<reference evidence="1 2" key="1">
    <citation type="journal article" date="2014" name="Int. J. Syst. Evol. Microbiol.">
        <title>Complete genome sequence of Corynebacterium casei LMG S-19264T (=DSM 44701T), isolated from a smear-ripened cheese.</title>
        <authorList>
            <consortium name="US DOE Joint Genome Institute (JGI-PGF)"/>
            <person name="Walter F."/>
            <person name="Albersmeier A."/>
            <person name="Kalinowski J."/>
            <person name="Ruckert C."/>
        </authorList>
    </citation>
    <scope>NUCLEOTIDE SEQUENCE [LARGE SCALE GENOMIC DNA]</scope>
    <source>
        <strain evidence="1 2">CGMCC 1.12925</strain>
    </source>
</reference>
<dbReference type="EMBL" id="BMGL01000006">
    <property type="protein sequence ID" value="GGE11455.1"/>
    <property type="molecule type" value="Genomic_DNA"/>
</dbReference>
<name>A0A916ZSV1_9FLAO</name>
<evidence type="ECO:0008006" key="3">
    <source>
        <dbReference type="Google" id="ProtNLM"/>
    </source>
</evidence>
<dbReference type="AlphaFoldDB" id="A0A916ZSV1"/>
<dbReference type="PANTHER" id="PTHR35145">
    <property type="entry name" value="CYTOPLASMIC PROTEIN-RELATED"/>
    <property type="match status" value="1"/>
</dbReference>
<keyword evidence="2" id="KW-1185">Reference proteome</keyword>
<protein>
    <recommendedName>
        <fullName evidence="3">DNA-binding protein, MmcQ/YjbR family</fullName>
    </recommendedName>
</protein>